<dbReference type="NCBIfam" id="TIGR01537">
    <property type="entry name" value="portal_HK97"/>
    <property type="match status" value="1"/>
</dbReference>
<dbReference type="InterPro" id="IPR006427">
    <property type="entry name" value="Portal_HK97"/>
</dbReference>
<dbReference type="Proteomes" id="UP000199379">
    <property type="component" value="Unassembled WGS sequence"/>
</dbReference>
<sequence length="352" mass="39255">MPLALKEDTYGSDDLKRTRVLRDHWAHKLLNDRPNPWMTSYEFVEWMTMQAALGKAALAVKNTVRDEVRELIPVPHGAWSVEQTSSSGLVYRVTFIDGTSEVFSERQVFVVRGPSLDGYSALPAVKAAGDAIALAMVTEQQQKSFVAGGINPSGFLTIEPGVKPEVREKLKNSFSTQFRAGGDGGIGLLDFGAKFEPMTMTSVDAQLLETRRFQIEEIARAFRVQPIMLMQADKAATYASAEQMFRMHVTHTLMPWVRRWEEALRRDILGLSNSLYFDFDERSLLRGDHKDQAEYYTKALGAGGQGAWMKPNEVRVDMGLNPVDEPWANELSRGAMEAREAATGATSPSQDE</sequence>
<proteinExistence type="predicted"/>
<organism evidence="1 2">
    <name type="scientific">Cribrihabitans marinus</name>
    <dbReference type="NCBI Taxonomy" id="1227549"/>
    <lineage>
        <taxon>Bacteria</taxon>
        <taxon>Pseudomonadati</taxon>
        <taxon>Pseudomonadota</taxon>
        <taxon>Alphaproteobacteria</taxon>
        <taxon>Rhodobacterales</taxon>
        <taxon>Paracoccaceae</taxon>
        <taxon>Cribrihabitans</taxon>
    </lineage>
</organism>
<dbReference type="Pfam" id="PF04860">
    <property type="entry name" value="Phage_portal"/>
    <property type="match status" value="1"/>
</dbReference>
<evidence type="ECO:0000313" key="1">
    <source>
        <dbReference type="EMBL" id="SEJ13014.1"/>
    </source>
</evidence>
<dbReference type="STRING" id="1227549.SAMN05444007_103389"/>
<protein>
    <submittedName>
        <fullName evidence="1">Phage portal protein, HK97 family</fullName>
    </submittedName>
</protein>
<dbReference type="AlphaFoldDB" id="A0A1H6WCS5"/>
<dbReference type="EMBL" id="FNYD01000003">
    <property type="protein sequence ID" value="SEJ13014.1"/>
    <property type="molecule type" value="Genomic_DNA"/>
</dbReference>
<name>A0A1H6WCS5_9RHOB</name>
<keyword evidence="2" id="KW-1185">Reference proteome</keyword>
<gene>
    <name evidence="1" type="ORF">SAMN05444007_103389</name>
</gene>
<accession>A0A1H6WCS5</accession>
<reference evidence="1 2" key="1">
    <citation type="submission" date="2016-10" db="EMBL/GenBank/DDBJ databases">
        <authorList>
            <person name="de Groot N.N."/>
        </authorList>
    </citation>
    <scope>NUCLEOTIDE SEQUENCE [LARGE SCALE GENOMIC DNA]</scope>
    <source>
        <strain evidence="1 2">DSM 29340</strain>
    </source>
</reference>
<dbReference type="InterPro" id="IPR006944">
    <property type="entry name" value="Phage/GTA_portal"/>
</dbReference>
<evidence type="ECO:0000313" key="2">
    <source>
        <dbReference type="Proteomes" id="UP000199379"/>
    </source>
</evidence>